<dbReference type="PANTHER" id="PTHR33055">
    <property type="entry name" value="TRANSPOSASE FOR INSERTION SEQUENCE ELEMENT IS1111A"/>
    <property type="match status" value="1"/>
</dbReference>
<evidence type="ECO:0000259" key="2">
    <source>
        <dbReference type="Pfam" id="PF01548"/>
    </source>
</evidence>
<feature type="coiled-coil region" evidence="1">
    <location>
        <begin position="250"/>
        <end position="277"/>
    </location>
</feature>
<dbReference type="OrthoDB" id="9790935at2"/>
<feature type="domain" description="Transposase IS110-like N-terminal" evidence="2">
    <location>
        <begin position="5"/>
        <end position="164"/>
    </location>
</feature>
<dbReference type="PANTHER" id="PTHR33055:SF13">
    <property type="entry name" value="TRANSPOSASE"/>
    <property type="match status" value="1"/>
</dbReference>
<dbReference type="EMBL" id="RHHQ01000007">
    <property type="protein sequence ID" value="RNB90416.1"/>
    <property type="molecule type" value="Genomic_DNA"/>
</dbReference>
<dbReference type="GO" id="GO:0004803">
    <property type="term" value="F:transposase activity"/>
    <property type="evidence" value="ECO:0007669"/>
    <property type="project" value="InterPro"/>
</dbReference>
<keyword evidence="1" id="KW-0175">Coiled coil</keyword>
<sequence length="401" mass="45528">MNPVIGLDVSKGQSQGQVFLDKGQPYGKSFSFLHTQEGLHYLLNLINDVTKLAGHSPTIILESTGHYQAAIVQFLEEHSIIFIVVNPLISNQAKKASSLRKVKTDAVDAYQLCELYYKEEFEAYKQRCVHFLNLRHLTRQFESLTDMYVQAKLQFHAVLDQVFPEYNGIFGDLFSRISLLLLREFPTAESILAAGENTILERAACICTSRSERWAKEKAELIMAAATRNPFQKTAYQSHLISLELYIRLLLQYQEHLSSLQDQIDALAEKVEEYEIIQSIPGIGKKIAATILSEIGEIDRFTHAKKLVAYAGVDPSVYSSGKFTATANLITKRGSKRLRHALYLAVLCGIRRSCNKKLKEFYDKKREEGKPYRVAVIACVNKLLHWIYAILRSKQSFLDLA</sequence>
<dbReference type="InterPro" id="IPR002525">
    <property type="entry name" value="Transp_IS110-like_N"/>
</dbReference>
<dbReference type="NCBIfam" id="NF033542">
    <property type="entry name" value="transpos_IS110"/>
    <property type="match status" value="1"/>
</dbReference>
<evidence type="ECO:0000313" key="4">
    <source>
        <dbReference type="EMBL" id="RNB90416.1"/>
    </source>
</evidence>
<dbReference type="GO" id="GO:0003677">
    <property type="term" value="F:DNA binding"/>
    <property type="evidence" value="ECO:0007669"/>
    <property type="project" value="InterPro"/>
</dbReference>
<dbReference type="RefSeq" id="WP_122917342.1">
    <property type="nucleotide sequence ID" value="NZ_RHHQ01000007.1"/>
</dbReference>
<evidence type="ECO:0000313" key="5">
    <source>
        <dbReference type="Proteomes" id="UP000271031"/>
    </source>
</evidence>
<evidence type="ECO:0000256" key="1">
    <source>
        <dbReference type="SAM" id="Coils"/>
    </source>
</evidence>
<dbReference type="InterPro" id="IPR003346">
    <property type="entry name" value="Transposase_20"/>
</dbReference>
<dbReference type="Proteomes" id="UP000271031">
    <property type="component" value="Unassembled WGS sequence"/>
</dbReference>
<protein>
    <submittedName>
        <fullName evidence="4">IS110 family transposase</fullName>
    </submittedName>
</protein>
<dbReference type="GO" id="GO:0006313">
    <property type="term" value="P:DNA transposition"/>
    <property type="evidence" value="ECO:0007669"/>
    <property type="project" value="InterPro"/>
</dbReference>
<dbReference type="InterPro" id="IPR047650">
    <property type="entry name" value="Transpos_IS110"/>
</dbReference>
<dbReference type="Pfam" id="PF01548">
    <property type="entry name" value="DEDD_Tnp_IS110"/>
    <property type="match status" value="1"/>
</dbReference>
<name>A0A3M8DQJ9_9BACL</name>
<comment type="caution">
    <text evidence="4">The sequence shown here is derived from an EMBL/GenBank/DDBJ whole genome shotgun (WGS) entry which is preliminary data.</text>
</comment>
<gene>
    <name evidence="4" type="ORF">EDM56_07840</name>
</gene>
<dbReference type="AlphaFoldDB" id="A0A3M8DQJ9"/>
<organism evidence="4 5">
    <name type="scientific">Brevibacillus fluminis</name>
    <dbReference type="NCBI Taxonomy" id="511487"/>
    <lineage>
        <taxon>Bacteria</taxon>
        <taxon>Bacillati</taxon>
        <taxon>Bacillota</taxon>
        <taxon>Bacilli</taxon>
        <taxon>Bacillales</taxon>
        <taxon>Paenibacillaceae</taxon>
        <taxon>Brevibacillus</taxon>
    </lineage>
</organism>
<evidence type="ECO:0000259" key="3">
    <source>
        <dbReference type="Pfam" id="PF02371"/>
    </source>
</evidence>
<proteinExistence type="predicted"/>
<dbReference type="Pfam" id="PF02371">
    <property type="entry name" value="Transposase_20"/>
    <property type="match status" value="1"/>
</dbReference>
<accession>A0A3M8DQJ9</accession>
<reference evidence="4 5" key="1">
    <citation type="submission" date="2018-10" db="EMBL/GenBank/DDBJ databases">
        <title>Phylogenomics of Brevibacillus.</title>
        <authorList>
            <person name="Dunlap C."/>
        </authorList>
    </citation>
    <scope>NUCLEOTIDE SEQUENCE [LARGE SCALE GENOMIC DNA]</scope>
    <source>
        <strain evidence="4 5">JCM 15716</strain>
    </source>
</reference>
<keyword evidence="5" id="KW-1185">Reference proteome</keyword>
<feature type="domain" description="Transposase IS116/IS110/IS902 C-terminal" evidence="3">
    <location>
        <begin position="275"/>
        <end position="362"/>
    </location>
</feature>